<dbReference type="PANTHER" id="PTHR45627:SF8">
    <property type="entry name" value="ADENYLATE CYCLASE TYPE 9"/>
    <property type="match status" value="1"/>
</dbReference>
<feature type="transmembrane region" description="Helical" evidence="15">
    <location>
        <begin position="147"/>
        <end position="167"/>
    </location>
</feature>
<evidence type="ECO:0000256" key="13">
    <source>
        <dbReference type="ARBA" id="ARBA00023239"/>
    </source>
</evidence>
<protein>
    <recommendedName>
        <fullName evidence="4">adenylate cyclase</fullName>
        <ecNumber evidence="4">4.6.1.1</ecNumber>
    </recommendedName>
</protein>
<comment type="similarity">
    <text evidence="14">Belongs to the adenylyl cyclase class-4/guanylyl cyclase family.</text>
</comment>
<evidence type="ECO:0000313" key="17">
    <source>
        <dbReference type="EMBL" id="OAF70936.1"/>
    </source>
</evidence>
<comment type="catalytic activity">
    <reaction evidence="1">
        <text>ATP = 3',5'-cyclic AMP + diphosphate</text>
        <dbReference type="Rhea" id="RHEA:15389"/>
        <dbReference type="ChEBI" id="CHEBI:30616"/>
        <dbReference type="ChEBI" id="CHEBI:33019"/>
        <dbReference type="ChEBI" id="CHEBI:58165"/>
        <dbReference type="EC" id="4.6.1.1"/>
    </reaction>
</comment>
<dbReference type="GO" id="GO:0005524">
    <property type="term" value="F:ATP binding"/>
    <property type="evidence" value="ECO:0007669"/>
    <property type="project" value="UniProtKB-KW"/>
</dbReference>
<evidence type="ECO:0000256" key="4">
    <source>
        <dbReference type="ARBA" id="ARBA00012201"/>
    </source>
</evidence>
<dbReference type="OrthoDB" id="10035433at2759"/>
<evidence type="ECO:0000256" key="1">
    <source>
        <dbReference type="ARBA" id="ARBA00001593"/>
    </source>
</evidence>
<organism evidence="17 18">
    <name type="scientific">Intoshia linei</name>
    <dbReference type="NCBI Taxonomy" id="1819745"/>
    <lineage>
        <taxon>Eukaryota</taxon>
        <taxon>Metazoa</taxon>
        <taxon>Spiralia</taxon>
        <taxon>Lophotrochozoa</taxon>
        <taxon>Mesozoa</taxon>
        <taxon>Orthonectida</taxon>
        <taxon>Rhopaluridae</taxon>
        <taxon>Intoshia</taxon>
    </lineage>
</organism>
<keyword evidence="7" id="KW-0547">Nucleotide-binding</keyword>
<dbReference type="AlphaFoldDB" id="A0A177B9L6"/>
<evidence type="ECO:0000256" key="3">
    <source>
        <dbReference type="ARBA" id="ARBA00004141"/>
    </source>
</evidence>
<keyword evidence="8" id="KW-0067">ATP-binding</keyword>
<dbReference type="PROSITE" id="PS00452">
    <property type="entry name" value="GUANYLATE_CYCLASE_1"/>
    <property type="match status" value="1"/>
</dbReference>
<gene>
    <name evidence="17" type="ORF">A3Q56_01275</name>
</gene>
<dbReference type="GO" id="GO:0007189">
    <property type="term" value="P:adenylate cyclase-activating G protein-coupled receptor signaling pathway"/>
    <property type="evidence" value="ECO:0007669"/>
    <property type="project" value="TreeGrafter"/>
</dbReference>
<keyword evidence="11" id="KW-0115">cAMP biosynthesis</keyword>
<feature type="transmembrane region" description="Helical" evidence="15">
    <location>
        <begin position="206"/>
        <end position="225"/>
    </location>
</feature>
<keyword evidence="6" id="KW-0479">Metal-binding</keyword>
<comment type="subcellular location">
    <subcellularLocation>
        <location evidence="3">Membrane</location>
        <topology evidence="3">Multi-pass membrane protein</topology>
    </subcellularLocation>
</comment>
<evidence type="ECO:0000256" key="15">
    <source>
        <dbReference type="SAM" id="Phobius"/>
    </source>
</evidence>
<dbReference type="GO" id="GO:0005886">
    <property type="term" value="C:plasma membrane"/>
    <property type="evidence" value="ECO:0007669"/>
    <property type="project" value="TreeGrafter"/>
</dbReference>
<evidence type="ECO:0000256" key="10">
    <source>
        <dbReference type="ARBA" id="ARBA00022989"/>
    </source>
</evidence>
<feature type="transmembrane region" description="Helical" evidence="15">
    <location>
        <begin position="179"/>
        <end position="200"/>
    </location>
</feature>
<evidence type="ECO:0000256" key="12">
    <source>
        <dbReference type="ARBA" id="ARBA00023136"/>
    </source>
</evidence>
<keyword evidence="12 15" id="KW-0472">Membrane</keyword>
<dbReference type="Pfam" id="PF00211">
    <property type="entry name" value="Guanylate_cyc"/>
    <property type="match status" value="1"/>
</dbReference>
<dbReference type="PANTHER" id="PTHR45627">
    <property type="entry name" value="ADENYLATE CYCLASE TYPE 1"/>
    <property type="match status" value="1"/>
</dbReference>
<evidence type="ECO:0000313" key="18">
    <source>
        <dbReference type="Proteomes" id="UP000078046"/>
    </source>
</evidence>
<accession>A0A177B9L6</accession>
<evidence type="ECO:0000256" key="2">
    <source>
        <dbReference type="ARBA" id="ARBA00001946"/>
    </source>
</evidence>
<evidence type="ECO:0000256" key="11">
    <source>
        <dbReference type="ARBA" id="ARBA00022998"/>
    </source>
</evidence>
<evidence type="ECO:0000256" key="6">
    <source>
        <dbReference type="ARBA" id="ARBA00022723"/>
    </source>
</evidence>
<reference evidence="17 18" key="1">
    <citation type="submission" date="2016-04" db="EMBL/GenBank/DDBJ databases">
        <title>The genome of Intoshia linei affirms orthonectids as highly simplified spiralians.</title>
        <authorList>
            <person name="Mikhailov K.V."/>
            <person name="Slusarev G.S."/>
            <person name="Nikitin M.A."/>
            <person name="Logacheva M.D."/>
            <person name="Penin A."/>
            <person name="Aleoshin V."/>
            <person name="Panchin Y.V."/>
        </authorList>
    </citation>
    <scope>NUCLEOTIDE SEQUENCE [LARGE SCALE GENOMIC DNA]</scope>
    <source>
        <strain evidence="17">Intl2013</strain>
        <tissue evidence="17">Whole animal</tissue>
    </source>
</reference>
<evidence type="ECO:0000256" key="5">
    <source>
        <dbReference type="ARBA" id="ARBA00022692"/>
    </source>
</evidence>
<dbReference type="InterPro" id="IPR018297">
    <property type="entry name" value="A/G_cyclase_CS"/>
</dbReference>
<feature type="transmembrane region" description="Helical" evidence="15">
    <location>
        <begin position="77"/>
        <end position="97"/>
    </location>
</feature>
<dbReference type="Proteomes" id="UP000078046">
    <property type="component" value="Unassembled WGS sequence"/>
</dbReference>
<evidence type="ECO:0000256" key="8">
    <source>
        <dbReference type="ARBA" id="ARBA00022840"/>
    </source>
</evidence>
<dbReference type="GO" id="GO:0046872">
    <property type="term" value="F:metal ion binding"/>
    <property type="evidence" value="ECO:0007669"/>
    <property type="project" value="UniProtKB-KW"/>
</dbReference>
<keyword evidence="10 15" id="KW-1133">Transmembrane helix</keyword>
<dbReference type="CDD" id="cd07302">
    <property type="entry name" value="CHD"/>
    <property type="match status" value="1"/>
</dbReference>
<dbReference type="Gene3D" id="3.30.70.1230">
    <property type="entry name" value="Nucleotide cyclase"/>
    <property type="match status" value="1"/>
</dbReference>
<dbReference type="SMART" id="SM00044">
    <property type="entry name" value="CYCc"/>
    <property type="match status" value="1"/>
</dbReference>
<feature type="transmembrane region" description="Helical" evidence="15">
    <location>
        <begin position="271"/>
        <end position="290"/>
    </location>
</feature>
<keyword evidence="9" id="KW-0460">Magnesium</keyword>
<feature type="domain" description="Guanylate cyclase" evidence="16">
    <location>
        <begin position="407"/>
        <end position="534"/>
    </location>
</feature>
<keyword evidence="18" id="KW-1185">Reference proteome</keyword>
<dbReference type="InterPro" id="IPR001054">
    <property type="entry name" value="A/G_cyclase"/>
</dbReference>
<evidence type="ECO:0000256" key="14">
    <source>
        <dbReference type="RuleBase" id="RU000405"/>
    </source>
</evidence>
<feature type="transmembrane region" description="Helical" evidence="15">
    <location>
        <begin position="232"/>
        <end position="251"/>
    </location>
</feature>
<dbReference type="SUPFAM" id="SSF55073">
    <property type="entry name" value="Nucleotide cyclase"/>
    <property type="match status" value="1"/>
</dbReference>
<evidence type="ECO:0000259" key="16">
    <source>
        <dbReference type="PROSITE" id="PS50125"/>
    </source>
</evidence>
<proteinExistence type="inferred from homology"/>
<comment type="cofactor">
    <cofactor evidence="2">
        <name>Mg(2+)</name>
        <dbReference type="ChEBI" id="CHEBI:18420"/>
    </cofactor>
</comment>
<sequence>MKKLNKIQEGPYEIKQKSKNTETESSISSHKISRSNVINPITVALLKSQKKKMSLIGFTFYDRNYAKQIMYQFRKNLVFIFMIIFIRDCLNIYFTYIRSQNNELKYNHEMDDNVNKIGLSLNQTYLHQNRTNRVGAKIRQPTYNYNIYLVIFIFVSNMLLFIVIYILSHVKRVSGNYMSTLITATIILLGYSSLTTFIIYGSESSIIPHTFISVTSSIIMIYSLMPLKFITTFLISLFITLSYNFINILVTLKYDENNFKIKYVYLHLNQVIGECVLQMCLHLLGIYIFCNSKKRRVATHKNIKKSIDMQNELEMENNRYKKLIYSFIPIRFANMILSSKFKEDENIDVPKKFNKFNKFTRFFYRKKPYNKKKVTKLSIQYSEYLKLDDEKFEKLKAFSIEKMNNVSILFADIVGFTKMSSTKTAHTIVELLNFLFHKFDDLCESNNCEKIGTIGDCYYAVSGCPEPCENHAKNCIEFGLGMIEIIREFDEKYNENVKMRIGVHSGSILCGIVGTTRFKFDIWSNDVTIANRLESDGIANMIHISNMTAQLVNGQYNLIDGKSMEYVYKRTLVEKYIDGRFVSQIENEKKRIFS</sequence>
<dbReference type="InterPro" id="IPR029787">
    <property type="entry name" value="Nucleotide_cyclase"/>
</dbReference>
<evidence type="ECO:0000256" key="9">
    <source>
        <dbReference type="ARBA" id="ARBA00022842"/>
    </source>
</evidence>
<dbReference type="GO" id="GO:0004016">
    <property type="term" value="F:adenylate cyclase activity"/>
    <property type="evidence" value="ECO:0007669"/>
    <property type="project" value="UniProtKB-EC"/>
</dbReference>
<keyword evidence="13 14" id="KW-0456">Lyase</keyword>
<keyword evidence="5 15" id="KW-0812">Transmembrane</keyword>
<comment type="caution">
    <text evidence="17">The sequence shown here is derived from an EMBL/GenBank/DDBJ whole genome shotgun (WGS) entry which is preliminary data.</text>
</comment>
<dbReference type="PROSITE" id="PS50125">
    <property type="entry name" value="GUANYLATE_CYCLASE_2"/>
    <property type="match status" value="1"/>
</dbReference>
<dbReference type="GO" id="GO:0006171">
    <property type="term" value="P:cAMP biosynthetic process"/>
    <property type="evidence" value="ECO:0007669"/>
    <property type="project" value="UniProtKB-KW"/>
</dbReference>
<dbReference type="GO" id="GO:0035556">
    <property type="term" value="P:intracellular signal transduction"/>
    <property type="evidence" value="ECO:0007669"/>
    <property type="project" value="InterPro"/>
</dbReference>
<dbReference type="EMBL" id="LWCA01000097">
    <property type="protein sequence ID" value="OAF70936.1"/>
    <property type="molecule type" value="Genomic_DNA"/>
</dbReference>
<dbReference type="EC" id="4.6.1.1" evidence="4"/>
<name>A0A177B9L6_9BILA</name>
<evidence type="ECO:0000256" key="7">
    <source>
        <dbReference type="ARBA" id="ARBA00022741"/>
    </source>
</evidence>